<comment type="caution">
    <text evidence="3">The sequence shown here is derived from an EMBL/GenBank/DDBJ whole genome shotgun (WGS) entry which is preliminary data.</text>
</comment>
<gene>
    <name evidence="3" type="ORF">J2S35_000700</name>
</gene>
<evidence type="ECO:0000313" key="4">
    <source>
        <dbReference type="Proteomes" id="UP001247307"/>
    </source>
</evidence>
<feature type="domain" description="Barstar (barnase inhibitor)" evidence="2">
    <location>
        <begin position="35"/>
        <end position="105"/>
    </location>
</feature>
<dbReference type="EMBL" id="JAVDUI010000001">
    <property type="protein sequence ID" value="MDR6891760.1"/>
    <property type="molecule type" value="Genomic_DNA"/>
</dbReference>
<organism evidence="3 4">
    <name type="scientific">Falsarthrobacter nasiphocae</name>
    <dbReference type="NCBI Taxonomy" id="189863"/>
    <lineage>
        <taxon>Bacteria</taxon>
        <taxon>Bacillati</taxon>
        <taxon>Actinomycetota</taxon>
        <taxon>Actinomycetes</taxon>
        <taxon>Micrococcales</taxon>
        <taxon>Micrococcaceae</taxon>
        <taxon>Falsarthrobacter</taxon>
    </lineage>
</organism>
<dbReference type="Gene3D" id="3.30.370.10">
    <property type="entry name" value="Barstar-like"/>
    <property type="match status" value="1"/>
</dbReference>
<accession>A0AAE4C7V1</accession>
<dbReference type="Pfam" id="PF01337">
    <property type="entry name" value="Barstar"/>
    <property type="match status" value="1"/>
</dbReference>
<comment type="similarity">
    <text evidence="1">Belongs to the barstar family.</text>
</comment>
<sequence>MRFVEARDVEAEIEAQCDEAQESGKLPLPVYPEPTKDDLMRAFARRLSFPSYFGRNLDAFADAMRDFTYAMTGPSTIILGEHEDMQGTDTMAAVEEILAETEDQASSVFPLEVVVVRAPRA</sequence>
<evidence type="ECO:0000313" key="3">
    <source>
        <dbReference type="EMBL" id="MDR6891760.1"/>
    </source>
</evidence>
<dbReference type="Proteomes" id="UP001247307">
    <property type="component" value="Unassembled WGS sequence"/>
</dbReference>
<name>A0AAE4C7V1_9MICC</name>
<dbReference type="RefSeq" id="WP_309849897.1">
    <property type="nucleotide sequence ID" value="NZ_BAAAIU010000042.1"/>
</dbReference>
<dbReference type="InterPro" id="IPR035905">
    <property type="entry name" value="Barstar-like_sf"/>
</dbReference>
<dbReference type="InterPro" id="IPR000468">
    <property type="entry name" value="Barstar"/>
</dbReference>
<evidence type="ECO:0000256" key="1">
    <source>
        <dbReference type="ARBA" id="ARBA00006845"/>
    </source>
</evidence>
<evidence type="ECO:0000259" key="2">
    <source>
        <dbReference type="Pfam" id="PF01337"/>
    </source>
</evidence>
<dbReference type="SUPFAM" id="SSF52038">
    <property type="entry name" value="Barstar-related"/>
    <property type="match status" value="1"/>
</dbReference>
<proteinExistence type="inferred from homology"/>
<keyword evidence="4" id="KW-1185">Reference proteome</keyword>
<dbReference type="AlphaFoldDB" id="A0AAE4C7V1"/>
<protein>
    <submittedName>
        <fullName evidence="3">RNAse (Barnase) inhibitor barstar</fullName>
    </submittedName>
</protein>
<reference evidence="3" key="1">
    <citation type="submission" date="2023-07" db="EMBL/GenBank/DDBJ databases">
        <title>Sequencing the genomes of 1000 actinobacteria strains.</title>
        <authorList>
            <person name="Klenk H.-P."/>
        </authorList>
    </citation>
    <scope>NUCLEOTIDE SEQUENCE</scope>
    <source>
        <strain evidence="3">DSM 13988</strain>
    </source>
</reference>